<sequence length="268" mass="29431">MLGALVLALPIAGCGGSGDRPAHGDDGVGWRFRPLAAAPPFETLSARQRATLAPTRSNGLTCVAAPPVRRRHGPRDRRRRVALTFDDGPSPYTAPILRELERRRARATFFQLGRQIGPYQHVVRQLVRRGHALGNHSWSHPSLAPADARTRQQLDDTAAAERRAVGHAGCLMRPPGGDIGERLDRLLRRRGQQAVLWDVDPGDWSRPGARMIVTRVLQAVRPGSIVLLHDGGGDRSQTVAAVPWIVKGLRKRGYHLVTVPTLLGLRRR</sequence>
<dbReference type="PANTHER" id="PTHR10587">
    <property type="entry name" value="GLYCOSYL TRANSFERASE-RELATED"/>
    <property type="match status" value="1"/>
</dbReference>
<dbReference type="InterPro" id="IPR050248">
    <property type="entry name" value="Polysacc_deacetylase_ArnD"/>
</dbReference>
<name>H0E5A9_9ACTN</name>
<protein>
    <submittedName>
        <fullName evidence="4">Polysaccharide deacetylase</fullName>
    </submittedName>
</protein>
<dbReference type="GO" id="GO:0016810">
    <property type="term" value="F:hydrolase activity, acting on carbon-nitrogen (but not peptide) bonds"/>
    <property type="evidence" value="ECO:0007669"/>
    <property type="project" value="InterPro"/>
</dbReference>
<dbReference type="GO" id="GO:0016020">
    <property type="term" value="C:membrane"/>
    <property type="evidence" value="ECO:0007669"/>
    <property type="project" value="TreeGrafter"/>
</dbReference>
<dbReference type="Pfam" id="PF01522">
    <property type="entry name" value="Polysacc_deac_1"/>
    <property type="match status" value="1"/>
</dbReference>
<evidence type="ECO:0000313" key="4">
    <source>
        <dbReference type="EMBL" id="EHN11142.1"/>
    </source>
</evidence>
<dbReference type="InterPro" id="IPR002509">
    <property type="entry name" value="NODB_dom"/>
</dbReference>
<dbReference type="Proteomes" id="UP000005143">
    <property type="component" value="Unassembled WGS sequence"/>
</dbReference>
<dbReference type="PANTHER" id="PTHR10587:SF133">
    <property type="entry name" value="CHITIN DEACETYLASE 1-RELATED"/>
    <property type="match status" value="1"/>
</dbReference>
<keyword evidence="1" id="KW-0479">Metal-binding</keyword>
<keyword evidence="5" id="KW-1185">Reference proteome</keyword>
<dbReference type="SUPFAM" id="SSF88713">
    <property type="entry name" value="Glycoside hydrolase/deacetylase"/>
    <property type="match status" value="1"/>
</dbReference>
<dbReference type="InterPro" id="IPR011330">
    <property type="entry name" value="Glyco_hydro/deAcase_b/a-brl"/>
</dbReference>
<evidence type="ECO:0000313" key="5">
    <source>
        <dbReference type="Proteomes" id="UP000005143"/>
    </source>
</evidence>
<evidence type="ECO:0000259" key="3">
    <source>
        <dbReference type="PROSITE" id="PS51677"/>
    </source>
</evidence>
<proteinExistence type="predicted"/>
<dbReference type="Gene3D" id="3.20.20.370">
    <property type="entry name" value="Glycoside hydrolase/deacetylase"/>
    <property type="match status" value="1"/>
</dbReference>
<reference evidence="4 5" key="1">
    <citation type="journal article" date="2013" name="Biodegradation">
        <title>Quantitative proteomic analysis of ibuprofen-degrading Patulibacter sp. strain I11.</title>
        <authorList>
            <person name="Almeida B."/>
            <person name="Kjeldal H."/>
            <person name="Lolas I."/>
            <person name="Knudsen A.D."/>
            <person name="Carvalho G."/>
            <person name="Nielsen K.L."/>
            <person name="Barreto Crespo M.T."/>
            <person name="Stensballe A."/>
            <person name="Nielsen J.L."/>
        </authorList>
    </citation>
    <scope>NUCLEOTIDE SEQUENCE [LARGE SCALE GENOMIC DNA]</scope>
    <source>
        <strain evidence="4 5">I11</strain>
    </source>
</reference>
<gene>
    <name evidence="4" type="ORF">PAI11_19990</name>
</gene>
<accession>H0E5A9</accession>
<dbReference type="GO" id="GO:0046872">
    <property type="term" value="F:metal ion binding"/>
    <property type="evidence" value="ECO:0007669"/>
    <property type="project" value="UniProtKB-KW"/>
</dbReference>
<evidence type="ECO:0000256" key="1">
    <source>
        <dbReference type="ARBA" id="ARBA00022723"/>
    </source>
</evidence>
<comment type="caution">
    <text evidence="4">The sequence shown here is derived from an EMBL/GenBank/DDBJ whole genome shotgun (WGS) entry which is preliminary data.</text>
</comment>
<evidence type="ECO:0000256" key="2">
    <source>
        <dbReference type="ARBA" id="ARBA00022801"/>
    </source>
</evidence>
<dbReference type="AlphaFoldDB" id="H0E5A9"/>
<dbReference type="GO" id="GO:0005975">
    <property type="term" value="P:carbohydrate metabolic process"/>
    <property type="evidence" value="ECO:0007669"/>
    <property type="project" value="InterPro"/>
</dbReference>
<dbReference type="PROSITE" id="PS51677">
    <property type="entry name" value="NODB"/>
    <property type="match status" value="1"/>
</dbReference>
<organism evidence="4 5">
    <name type="scientific">Patulibacter medicamentivorans</name>
    <dbReference type="NCBI Taxonomy" id="1097667"/>
    <lineage>
        <taxon>Bacteria</taxon>
        <taxon>Bacillati</taxon>
        <taxon>Actinomycetota</taxon>
        <taxon>Thermoleophilia</taxon>
        <taxon>Solirubrobacterales</taxon>
        <taxon>Patulibacteraceae</taxon>
        <taxon>Patulibacter</taxon>
    </lineage>
</organism>
<feature type="domain" description="NodB homology" evidence="3">
    <location>
        <begin position="79"/>
        <end position="257"/>
    </location>
</feature>
<keyword evidence="2" id="KW-0378">Hydrolase</keyword>
<dbReference type="EMBL" id="AGUD01000150">
    <property type="protein sequence ID" value="EHN11142.1"/>
    <property type="molecule type" value="Genomic_DNA"/>
</dbReference>